<dbReference type="PROSITE" id="PS51007">
    <property type="entry name" value="CYTC"/>
    <property type="match status" value="1"/>
</dbReference>
<evidence type="ECO:0000256" key="4">
    <source>
        <dbReference type="ARBA" id="ARBA00022729"/>
    </source>
</evidence>
<gene>
    <name evidence="11" type="ORF">H9S92_06545</name>
</gene>
<keyword evidence="5" id="KW-0574">Periplasm</keyword>
<evidence type="ECO:0000256" key="7">
    <source>
        <dbReference type="ARBA" id="ARBA00023004"/>
    </source>
</evidence>
<keyword evidence="6" id="KW-0560">Oxidoreductase</keyword>
<evidence type="ECO:0000259" key="10">
    <source>
        <dbReference type="PROSITE" id="PS51007"/>
    </source>
</evidence>
<keyword evidence="4" id="KW-0732">Signal</keyword>
<evidence type="ECO:0000256" key="3">
    <source>
        <dbReference type="ARBA" id="ARBA00022723"/>
    </source>
</evidence>
<dbReference type="AlphaFoldDB" id="A0A923PLD7"/>
<evidence type="ECO:0000256" key="9">
    <source>
        <dbReference type="PIRSR" id="PIRSR000294-2"/>
    </source>
</evidence>
<dbReference type="GO" id="GO:0009055">
    <property type="term" value="F:electron transfer activity"/>
    <property type="evidence" value="ECO:0007669"/>
    <property type="project" value="InterPro"/>
</dbReference>
<dbReference type="Gene3D" id="1.10.760.10">
    <property type="entry name" value="Cytochrome c-like domain"/>
    <property type="match status" value="2"/>
</dbReference>
<keyword evidence="2 8" id="KW-0349">Heme</keyword>
<dbReference type="PIRSF" id="PIRSF000294">
    <property type="entry name" value="Cytochrome-c_peroxidase"/>
    <property type="match status" value="1"/>
</dbReference>
<comment type="subcellular location">
    <subcellularLocation>
        <location evidence="1">Periplasm</location>
    </subcellularLocation>
</comment>
<evidence type="ECO:0000256" key="8">
    <source>
        <dbReference type="PIRSR" id="PIRSR000294-1"/>
    </source>
</evidence>
<dbReference type="Proteomes" id="UP000650081">
    <property type="component" value="Unassembled WGS sequence"/>
</dbReference>
<feature type="binding site" description="covalent" evidence="8">
    <location>
        <position position="70"/>
    </location>
    <ligand>
        <name>heme c</name>
        <dbReference type="ChEBI" id="CHEBI:61717"/>
        <label>1</label>
    </ligand>
</feature>
<reference evidence="11" key="1">
    <citation type="submission" date="2020-08" db="EMBL/GenBank/DDBJ databases">
        <title>Lewinella bacteria from marine environments.</title>
        <authorList>
            <person name="Zhong Y."/>
        </authorList>
    </citation>
    <scope>NUCLEOTIDE SEQUENCE</scope>
    <source>
        <strain evidence="11">KCTC 42187</strain>
    </source>
</reference>
<dbReference type="GO" id="GO:0004130">
    <property type="term" value="F:cytochrome-c peroxidase activity"/>
    <property type="evidence" value="ECO:0007669"/>
    <property type="project" value="TreeGrafter"/>
</dbReference>
<evidence type="ECO:0000256" key="1">
    <source>
        <dbReference type="ARBA" id="ARBA00004418"/>
    </source>
</evidence>
<organism evidence="11 12">
    <name type="scientific">Neolewinella lacunae</name>
    <dbReference type="NCBI Taxonomy" id="1517758"/>
    <lineage>
        <taxon>Bacteria</taxon>
        <taxon>Pseudomonadati</taxon>
        <taxon>Bacteroidota</taxon>
        <taxon>Saprospiria</taxon>
        <taxon>Saprospirales</taxon>
        <taxon>Lewinellaceae</taxon>
        <taxon>Neolewinella</taxon>
    </lineage>
</organism>
<dbReference type="PANTHER" id="PTHR30600">
    <property type="entry name" value="CYTOCHROME C PEROXIDASE-RELATED"/>
    <property type="match status" value="1"/>
</dbReference>
<evidence type="ECO:0000256" key="6">
    <source>
        <dbReference type="ARBA" id="ARBA00023002"/>
    </source>
</evidence>
<sequence length="355" mass="37988">MISGLAGAFLLLGTLACDGGEVALTAKREHLEAFADMLVPADNPATLEGVALGRDLFFDPLLSADSTISCGTCHRPELAFSDGLPLSRGIGGRLGRRNTPGLANVGYLHQHLFWDGRAVGLEAQALHPIAEPHEMGGDWATVLGKLRRHPDYWPRFRSAFGLGSPDQLEASHVGKALAQFQRTLVSSDSKYDRVQRGEAVFSTAEALGEAIFFDFADDPEGPYAGLPTGECAHCHTPPHFTNQRFFNNGLDAAAHLEDFGDPGRGGITGSKAELGLFRAPGLRNVALTAPYMHDGRMATLEEVVAHYNGGGEYAENKSANVFPLGLDSVQATALVAFLQTLTDSSFVTQSIMLLR</sequence>
<keyword evidence="7 9" id="KW-0408">Iron</keyword>
<dbReference type="InterPro" id="IPR036909">
    <property type="entry name" value="Cyt_c-like_dom_sf"/>
</dbReference>
<feature type="binding site" description="covalent" evidence="8">
    <location>
        <position position="231"/>
    </location>
    <ligand>
        <name>heme c</name>
        <dbReference type="ChEBI" id="CHEBI:61717"/>
        <label>2</label>
    </ligand>
</feature>
<dbReference type="GO" id="GO:0020037">
    <property type="term" value="F:heme binding"/>
    <property type="evidence" value="ECO:0007669"/>
    <property type="project" value="InterPro"/>
</dbReference>
<evidence type="ECO:0000256" key="2">
    <source>
        <dbReference type="ARBA" id="ARBA00022617"/>
    </source>
</evidence>
<dbReference type="GO" id="GO:0042597">
    <property type="term" value="C:periplasmic space"/>
    <property type="evidence" value="ECO:0007669"/>
    <property type="project" value="UniProtKB-SubCell"/>
</dbReference>
<dbReference type="RefSeq" id="WP_187465935.1">
    <property type="nucleotide sequence ID" value="NZ_JACSIT010000078.1"/>
</dbReference>
<dbReference type="InterPro" id="IPR004852">
    <property type="entry name" value="Di-haem_cyt_c_peroxidsae"/>
</dbReference>
<proteinExistence type="predicted"/>
<feature type="binding site" description="covalent" evidence="8">
    <location>
        <position position="234"/>
    </location>
    <ligand>
        <name>heme c</name>
        <dbReference type="ChEBI" id="CHEBI:61717"/>
        <label>2</label>
    </ligand>
</feature>
<dbReference type="InterPro" id="IPR051395">
    <property type="entry name" value="Cytochrome_c_Peroxidase/MauG"/>
</dbReference>
<dbReference type="Pfam" id="PF03150">
    <property type="entry name" value="CCP_MauG"/>
    <property type="match status" value="1"/>
</dbReference>
<keyword evidence="12" id="KW-1185">Reference proteome</keyword>
<dbReference type="InterPro" id="IPR009056">
    <property type="entry name" value="Cyt_c-like_dom"/>
</dbReference>
<protein>
    <recommendedName>
        <fullName evidence="10">Cytochrome c domain-containing protein</fullName>
    </recommendedName>
</protein>
<dbReference type="InterPro" id="IPR026259">
    <property type="entry name" value="MauG/Cytc_peroxidase"/>
</dbReference>
<accession>A0A923PLD7</accession>
<evidence type="ECO:0000313" key="11">
    <source>
        <dbReference type="EMBL" id="MBC6993811.1"/>
    </source>
</evidence>
<name>A0A923PLD7_9BACT</name>
<dbReference type="EMBL" id="JACSIT010000078">
    <property type="protein sequence ID" value="MBC6993811.1"/>
    <property type="molecule type" value="Genomic_DNA"/>
</dbReference>
<evidence type="ECO:0000313" key="12">
    <source>
        <dbReference type="Proteomes" id="UP000650081"/>
    </source>
</evidence>
<feature type="binding site" description="axial binding residue" evidence="9">
    <location>
        <position position="235"/>
    </location>
    <ligand>
        <name>heme c</name>
        <dbReference type="ChEBI" id="CHEBI:61717"/>
        <label>2</label>
    </ligand>
    <ligandPart>
        <name>Fe</name>
        <dbReference type="ChEBI" id="CHEBI:18248"/>
    </ligandPart>
</feature>
<comment type="PTM">
    <text evidence="8">Binds 2 heme groups per subunit.</text>
</comment>
<keyword evidence="3 9" id="KW-0479">Metal-binding</keyword>
<dbReference type="GO" id="GO:0046872">
    <property type="term" value="F:metal ion binding"/>
    <property type="evidence" value="ECO:0007669"/>
    <property type="project" value="UniProtKB-KW"/>
</dbReference>
<dbReference type="SUPFAM" id="SSF46626">
    <property type="entry name" value="Cytochrome c"/>
    <property type="match status" value="2"/>
</dbReference>
<comment type="caution">
    <text evidence="11">The sequence shown here is derived from an EMBL/GenBank/DDBJ whole genome shotgun (WGS) entry which is preliminary data.</text>
</comment>
<comment type="cofactor">
    <cofactor evidence="8">
        <name>heme</name>
        <dbReference type="ChEBI" id="CHEBI:30413"/>
    </cofactor>
    <text evidence="8">Binds 2 heme groups.</text>
</comment>
<evidence type="ECO:0000256" key="5">
    <source>
        <dbReference type="ARBA" id="ARBA00022764"/>
    </source>
</evidence>
<feature type="binding site" description="covalent" evidence="8">
    <location>
        <position position="73"/>
    </location>
    <ligand>
        <name>heme c</name>
        <dbReference type="ChEBI" id="CHEBI:61717"/>
        <label>1</label>
    </ligand>
</feature>
<feature type="binding site" description="axial binding residue" evidence="9">
    <location>
        <position position="74"/>
    </location>
    <ligand>
        <name>heme c</name>
        <dbReference type="ChEBI" id="CHEBI:61717"/>
        <label>1</label>
    </ligand>
    <ligandPart>
        <name>Fe</name>
        <dbReference type="ChEBI" id="CHEBI:18248"/>
    </ligandPart>
</feature>
<feature type="domain" description="Cytochrome c" evidence="10">
    <location>
        <begin position="192"/>
        <end position="342"/>
    </location>
</feature>